<gene>
    <name evidence="1" type="ORF">GT755_38355</name>
</gene>
<dbReference type="RefSeq" id="WP_161484439.1">
    <property type="nucleotide sequence ID" value="NZ_WXEW01000021.1"/>
</dbReference>
<name>A0A7C9NN68_9ACTN</name>
<sequence>MGITNFKIDQAATFLGVAFLACQPKTAFQSATQDTTKDGVPKWEVQVVGTVRDQFGKIGNEVLKIGVASLKDPGQGVMPYTPVQLVGFEVGVMEKTKRNPSTGEEKIIGTTVWYRAEEIRPTTATGKQAA</sequence>
<reference evidence="1 2" key="1">
    <citation type="submission" date="2020-01" db="EMBL/GenBank/DDBJ databases">
        <title>Herbidospora sp. NEAU-GS84 nov., a novel actinomycete isolated from soil.</title>
        <authorList>
            <person name="Han L."/>
        </authorList>
    </citation>
    <scope>NUCLEOTIDE SEQUENCE [LARGE SCALE GENOMIC DNA]</scope>
    <source>
        <strain evidence="1 2">NEAU-GS84</strain>
    </source>
</reference>
<keyword evidence="2" id="KW-1185">Reference proteome</keyword>
<accession>A0A7C9NN68</accession>
<organism evidence="1 2">
    <name type="scientific">Herbidospora solisilvae</name>
    <dbReference type="NCBI Taxonomy" id="2696284"/>
    <lineage>
        <taxon>Bacteria</taxon>
        <taxon>Bacillati</taxon>
        <taxon>Actinomycetota</taxon>
        <taxon>Actinomycetes</taxon>
        <taxon>Streptosporangiales</taxon>
        <taxon>Streptosporangiaceae</taxon>
        <taxon>Herbidospora</taxon>
    </lineage>
</organism>
<dbReference type="AlphaFoldDB" id="A0A7C9NN68"/>
<dbReference type="PROSITE" id="PS51257">
    <property type="entry name" value="PROKAR_LIPOPROTEIN"/>
    <property type="match status" value="1"/>
</dbReference>
<evidence type="ECO:0000313" key="2">
    <source>
        <dbReference type="Proteomes" id="UP000479526"/>
    </source>
</evidence>
<proteinExistence type="predicted"/>
<protein>
    <submittedName>
        <fullName evidence="1">Uncharacterized protein</fullName>
    </submittedName>
</protein>
<dbReference type="EMBL" id="WXEW01000021">
    <property type="protein sequence ID" value="NAS27518.1"/>
    <property type="molecule type" value="Genomic_DNA"/>
</dbReference>
<evidence type="ECO:0000313" key="1">
    <source>
        <dbReference type="EMBL" id="NAS27518.1"/>
    </source>
</evidence>
<comment type="caution">
    <text evidence="1">The sequence shown here is derived from an EMBL/GenBank/DDBJ whole genome shotgun (WGS) entry which is preliminary data.</text>
</comment>
<dbReference type="Proteomes" id="UP000479526">
    <property type="component" value="Unassembled WGS sequence"/>
</dbReference>